<dbReference type="InParanoid" id="F1A2Q3"/>
<dbReference type="EMBL" id="GL871421">
    <property type="protein sequence ID" value="EGC29525.1"/>
    <property type="molecule type" value="Genomic_DNA"/>
</dbReference>
<feature type="domain" description="Homeobox" evidence="6">
    <location>
        <begin position="1"/>
        <end position="50"/>
    </location>
</feature>
<dbReference type="Pfam" id="PF05920">
    <property type="entry name" value="Homeobox_KN"/>
    <property type="match status" value="1"/>
</dbReference>
<feature type="compositionally biased region" description="Basic and acidic residues" evidence="5">
    <location>
        <begin position="77"/>
        <end position="88"/>
    </location>
</feature>
<dbReference type="PROSITE" id="PS50071">
    <property type="entry name" value="HOMEOBOX_2"/>
    <property type="match status" value="1"/>
</dbReference>
<evidence type="ECO:0000313" key="8">
    <source>
        <dbReference type="Proteomes" id="UP000001064"/>
    </source>
</evidence>
<feature type="region of interest" description="Disordered" evidence="5">
    <location>
        <begin position="71"/>
        <end position="91"/>
    </location>
</feature>
<dbReference type="GeneID" id="10505271"/>
<dbReference type="SUPFAM" id="SSF46689">
    <property type="entry name" value="Homeodomain-like"/>
    <property type="match status" value="1"/>
</dbReference>
<dbReference type="OrthoDB" id="10056939at2759"/>
<protein>
    <recommendedName>
        <fullName evidence="6">Homeobox domain-containing protein</fullName>
    </recommendedName>
</protein>
<evidence type="ECO:0000256" key="4">
    <source>
        <dbReference type="PROSITE-ProRule" id="PRU00108"/>
    </source>
</evidence>
<evidence type="ECO:0000259" key="6">
    <source>
        <dbReference type="PROSITE" id="PS50071"/>
    </source>
</evidence>
<dbReference type="KEGG" id="dpp:DICPUDRAFT_42743"/>
<keyword evidence="2 4" id="KW-0371">Homeobox</keyword>
<dbReference type="RefSeq" id="XP_003293951.1">
    <property type="nucleotide sequence ID" value="XM_003293903.1"/>
</dbReference>
<dbReference type="VEuPathDB" id="AmoebaDB:DICPUDRAFT_42743"/>
<dbReference type="InterPro" id="IPR008422">
    <property type="entry name" value="KN_HD"/>
</dbReference>
<accession>F1A2Q3</accession>
<sequence>SAVLRDWLEKHIDYPYPTPAEKIQLANQIGCTLQRLQTWFTNNRRRSNPKCILNSENVAFIKKEGLTQLRKTRCRKQKEPKEPKDLKVKKSKTTNTCRTKVFSTKESNSANLGLVTPIYRC</sequence>
<dbReference type="InterPro" id="IPR009057">
    <property type="entry name" value="Homeodomain-like_sf"/>
</dbReference>
<evidence type="ECO:0000256" key="2">
    <source>
        <dbReference type="ARBA" id="ARBA00023155"/>
    </source>
</evidence>
<keyword evidence="3 4" id="KW-0539">Nucleus</keyword>
<dbReference type="CDD" id="cd00086">
    <property type="entry name" value="homeodomain"/>
    <property type="match status" value="1"/>
</dbReference>
<evidence type="ECO:0000256" key="5">
    <source>
        <dbReference type="SAM" id="MobiDB-lite"/>
    </source>
</evidence>
<organism evidence="7 8">
    <name type="scientific">Dictyostelium purpureum</name>
    <name type="common">Slime mold</name>
    <dbReference type="NCBI Taxonomy" id="5786"/>
    <lineage>
        <taxon>Eukaryota</taxon>
        <taxon>Amoebozoa</taxon>
        <taxon>Evosea</taxon>
        <taxon>Eumycetozoa</taxon>
        <taxon>Dictyostelia</taxon>
        <taxon>Dictyosteliales</taxon>
        <taxon>Dictyosteliaceae</taxon>
        <taxon>Dictyostelium</taxon>
    </lineage>
</organism>
<evidence type="ECO:0000256" key="1">
    <source>
        <dbReference type="ARBA" id="ARBA00023125"/>
    </source>
</evidence>
<dbReference type="STRING" id="5786.F1A2Q3"/>
<dbReference type="GO" id="GO:0006355">
    <property type="term" value="P:regulation of DNA-templated transcription"/>
    <property type="evidence" value="ECO:0007669"/>
    <property type="project" value="InterPro"/>
</dbReference>
<dbReference type="Gene3D" id="1.10.10.60">
    <property type="entry name" value="Homeodomain-like"/>
    <property type="match status" value="1"/>
</dbReference>
<dbReference type="InterPro" id="IPR001356">
    <property type="entry name" value="HD"/>
</dbReference>
<proteinExistence type="predicted"/>
<evidence type="ECO:0000313" key="7">
    <source>
        <dbReference type="EMBL" id="EGC29525.1"/>
    </source>
</evidence>
<comment type="subcellular location">
    <subcellularLocation>
        <location evidence="4">Nucleus</location>
    </subcellularLocation>
</comment>
<feature type="DNA-binding region" description="Homeobox" evidence="4">
    <location>
        <begin position="3"/>
        <end position="51"/>
    </location>
</feature>
<dbReference type="GO" id="GO:0003677">
    <property type="term" value="F:DNA binding"/>
    <property type="evidence" value="ECO:0007669"/>
    <property type="project" value="UniProtKB-UniRule"/>
</dbReference>
<name>F1A2Q3_DICPU</name>
<gene>
    <name evidence="7" type="ORF">DICPUDRAFT_42743</name>
</gene>
<dbReference type="Proteomes" id="UP000001064">
    <property type="component" value="Unassembled WGS sequence"/>
</dbReference>
<dbReference type="GO" id="GO:0005634">
    <property type="term" value="C:nucleus"/>
    <property type="evidence" value="ECO:0007669"/>
    <property type="project" value="UniProtKB-SubCell"/>
</dbReference>
<evidence type="ECO:0000256" key="3">
    <source>
        <dbReference type="ARBA" id="ARBA00023242"/>
    </source>
</evidence>
<keyword evidence="8" id="KW-1185">Reference proteome</keyword>
<dbReference type="InterPro" id="IPR050224">
    <property type="entry name" value="TALE_homeobox"/>
</dbReference>
<keyword evidence="1 4" id="KW-0238">DNA-binding</keyword>
<reference evidence="8" key="1">
    <citation type="journal article" date="2011" name="Genome Biol.">
        <title>Comparative genomics of the social amoebae Dictyostelium discoideum and Dictyostelium purpureum.</title>
        <authorList>
            <consortium name="US DOE Joint Genome Institute (JGI-PGF)"/>
            <person name="Sucgang R."/>
            <person name="Kuo A."/>
            <person name="Tian X."/>
            <person name="Salerno W."/>
            <person name="Parikh A."/>
            <person name="Feasley C.L."/>
            <person name="Dalin E."/>
            <person name="Tu H."/>
            <person name="Huang E."/>
            <person name="Barry K."/>
            <person name="Lindquist E."/>
            <person name="Shapiro H."/>
            <person name="Bruce D."/>
            <person name="Schmutz J."/>
            <person name="Salamov A."/>
            <person name="Fey P."/>
            <person name="Gaudet P."/>
            <person name="Anjard C."/>
            <person name="Babu M.M."/>
            <person name="Basu S."/>
            <person name="Bushmanova Y."/>
            <person name="van der Wel H."/>
            <person name="Katoh-Kurasawa M."/>
            <person name="Dinh C."/>
            <person name="Coutinho P.M."/>
            <person name="Saito T."/>
            <person name="Elias M."/>
            <person name="Schaap P."/>
            <person name="Kay R.R."/>
            <person name="Henrissat B."/>
            <person name="Eichinger L."/>
            <person name="Rivero F."/>
            <person name="Putnam N.H."/>
            <person name="West C.M."/>
            <person name="Loomis W.F."/>
            <person name="Chisholm R.L."/>
            <person name="Shaulsky G."/>
            <person name="Strassmann J.E."/>
            <person name="Queller D.C."/>
            <person name="Kuspa A."/>
            <person name="Grigoriev I.V."/>
        </authorList>
    </citation>
    <scope>NUCLEOTIDE SEQUENCE [LARGE SCALE GENOMIC DNA]</scope>
    <source>
        <strain evidence="8">QSDP1</strain>
    </source>
</reference>
<dbReference type="AlphaFoldDB" id="F1A2Q3"/>
<feature type="non-terminal residue" evidence="7">
    <location>
        <position position="1"/>
    </location>
</feature>
<dbReference type="PANTHER" id="PTHR11850">
    <property type="entry name" value="HOMEOBOX PROTEIN TRANSCRIPTION FACTORS"/>
    <property type="match status" value="1"/>
</dbReference>